<protein>
    <submittedName>
        <fullName evidence="1">Uncharacterized protein</fullName>
    </submittedName>
</protein>
<proteinExistence type="predicted"/>
<accession>A0A078AD93</accession>
<dbReference type="InParanoid" id="A0A078AD93"/>
<dbReference type="Proteomes" id="UP000039865">
    <property type="component" value="Unassembled WGS sequence"/>
</dbReference>
<dbReference type="AlphaFoldDB" id="A0A078AD93"/>
<organism evidence="1 2">
    <name type="scientific">Stylonychia lemnae</name>
    <name type="common">Ciliate</name>
    <dbReference type="NCBI Taxonomy" id="5949"/>
    <lineage>
        <taxon>Eukaryota</taxon>
        <taxon>Sar</taxon>
        <taxon>Alveolata</taxon>
        <taxon>Ciliophora</taxon>
        <taxon>Intramacronucleata</taxon>
        <taxon>Spirotrichea</taxon>
        <taxon>Stichotrichia</taxon>
        <taxon>Sporadotrichida</taxon>
        <taxon>Oxytrichidae</taxon>
        <taxon>Stylonychinae</taxon>
        <taxon>Stylonychia</taxon>
    </lineage>
</organism>
<dbReference type="EMBL" id="CCKQ01008359">
    <property type="protein sequence ID" value="CDW79811.1"/>
    <property type="molecule type" value="Genomic_DNA"/>
</dbReference>
<keyword evidence="2" id="KW-1185">Reference proteome</keyword>
<name>A0A078AD93_STYLE</name>
<evidence type="ECO:0000313" key="2">
    <source>
        <dbReference type="Proteomes" id="UP000039865"/>
    </source>
</evidence>
<evidence type="ECO:0000313" key="1">
    <source>
        <dbReference type="EMBL" id="CDW79811.1"/>
    </source>
</evidence>
<reference evidence="1 2" key="1">
    <citation type="submission" date="2014-06" db="EMBL/GenBank/DDBJ databases">
        <authorList>
            <person name="Swart Estienne"/>
        </authorList>
    </citation>
    <scope>NUCLEOTIDE SEQUENCE [LARGE SCALE GENOMIC DNA]</scope>
    <source>
        <strain evidence="1 2">130c</strain>
    </source>
</reference>
<gene>
    <name evidence="1" type="primary">Contig10440.g11139</name>
    <name evidence="1" type="ORF">STYLEM_8803</name>
</gene>
<sequence>MNAFFLAQIVQGLKNYVRRDAVKISSVPHIETLTTKHFLQIAKLNQVMLTYLPDERDWDRIDRQWLCDIFYTLEQEQMQQMIDEALSERMTKQIKRENLQVTIRPEFAAAFEKCKGKACSMLKDSAKRRRSQLEREEIKDEEQLFKQDKYSYLQEVKRLKKESTDINNDTVLMRDPIEAGSISSMNQSQSYQMLDQSIRQAQLQPIMAVQSCQVQLLMRLGVRQNQWQLIIPACCYSKTNAHPLNNLLQKHSLLLIVRFEAIICRCTI</sequence>